<dbReference type="EMBL" id="CP029693">
    <property type="protein sequence ID" value="AWY40170.1"/>
    <property type="molecule type" value="Genomic_DNA"/>
</dbReference>
<dbReference type="Gene3D" id="1.20.120.450">
    <property type="entry name" value="dinb family like domain"/>
    <property type="match status" value="1"/>
</dbReference>
<name>A0A2Z4RGC9_PSEPU</name>
<protein>
    <submittedName>
        <fullName evidence="1">DUF1993 family protein</fullName>
    </submittedName>
</protein>
<gene>
    <name evidence="1" type="ORF">DKY63_09785</name>
</gene>
<dbReference type="PANTHER" id="PTHR36922:SF1">
    <property type="entry name" value="DUF1993 DOMAIN-CONTAINING PROTEIN"/>
    <property type="match status" value="1"/>
</dbReference>
<dbReference type="OrthoDB" id="338237at2"/>
<evidence type="ECO:0000313" key="1">
    <source>
        <dbReference type="EMBL" id="AWY40170.1"/>
    </source>
</evidence>
<dbReference type="InterPro" id="IPR018531">
    <property type="entry name" value="DUF1993"/>
</dbReference>
<dbReference type="AlphaFoldDB" id="A0A2Z4RGC9"/>
<accession>A0A2Z4RGC9</accession>
<sequence length="169" mass="18847">MTISLYDASVPVFKQMLTALSDVLKKAEAHATAKNIEPSVFLQARLFPDMFPLVRQVQIAVDFAKGVSSRLAEVEVPKYDDTETTFAELQALLTKVLAYIGEIKPEQINGQEGIEIVTRPGTPKEKRFSGQAYLLSYGLPQFFFHVTTAYALLRHNGVEVGKRDYMGAF</sequence>
<dbReference type="RefSeq" id="WP_110963896.1">
    <property type="nucleotide sequence ID" value="NZ_CP029693.1"/>
</dbReference>
<dbReference type="Proteomes" id="UP000250299">
    <property type="component" value="Chromosome"/>
</dbReference>
<reference evidence="1 2" key="1">
    <citation type="submission" date="2018-05" db="EMBL/GenBank/DDBJ databases">
        <title>Whole genome sequence of Pseudomonas putida JBC17.</title>
        <authorList>
            <person name="Lee Y.H."/>
            <person name="David K."/>
        </authorList>
    </citation>
    <scope>NUCLEOTIDE SEQUENCE [LARGE SCALE GENOMIC DNA]</scope>
    <source>
        <strain evidence="1 2">JBC17</strain>
    </source>
</reference>
<proteinExistence type="predicted"/>
<evidence type="ECO:0000313" key="2">
    <source>
        <dbReference type="Proteomes" id="UP000250299"/>
    </source>
</evidence>
<dbReference type="InterPro" id="IPR034660">
    <property type="entry name" value="DinB/YfiT-like"/>
</dbReference>
<organism evidence="1 2">
    <name type="scientific">Pseudomonas putida</name>
    <name type="common">Arthrobacter siderocapsulatus</name>
    <dbReference type="NCBI Taxonomy" id="303"/>
    <lineage>
        <taxon>Bacteria</taxon>
        <taxon>Pseudomonadati</taxon>
        <taxon>Pseudomonadota</taxon>
        <taxon>Gammaproteobacteria</taxon>
        <taxon>Pseudomonadales</taxon>
        <taxon>Pseudomonadaceae</taxon>
        <taxon>Pseudomonas</taxon>
    </lineage>
</organism>
<dbReference type="PANTHER" id="PTHR36922">
    <property type="entry name" value="BLL2446 PROTEIN"/>
    <property type="match status" value="1"/>
</dbReference>
<dbReference type="Pfam" id="PF09351">
    <property type="entry name" value="DUF1993"/>
    <property type="match status" value="1"/>
</dbReference>
<dbReference type="SUPFAM" id="SSF109854">
    <property type="entry name" value="DinB/YfiT-like putative metalloenzymes"/>
    <property type="match status" value="1"/>
</dbReference>